<dbReference type="AlphaFoldDB" id="A0A653FAK1"/>
<name>A0A653FAK1_MYCSM</name>
<gene>
    <name evidence="1" type="ORF">BIN_B_00862</name>
</gene>
<organism evidence="1">
    <name type="scientific">Mycolicibacterium smegmatis</name>
    <name type="common">Mycobacterium smegmatis</name>
    <dbReference type="NCBI Taxonomy" id="1772"/>
    <lineage>
        <taxon>Bacteria</taxon>
        <taxon>Bacillati</taxon>
        <taxon>Actinomycetota</taxon>
        <taxon>Actinomycetes</taxon>
        <taxon>Mycobacteriales</taxon>
        <taxon>Mycobacteriaceae</taxon>
        <taxon>Mycolicibacterium</taxon>
    </lineage>
</organism>
<sequence length="175" mass="18721">MVGIPAFVWRGGFVFRALITGIGAGGFLGALAWIDSGRWLAGLAVFVILALACGTWAPLRMARYWPAGAGLDGADRAVVVRAARTGRRIGDPRLRAGAQDYAAGMRAAADNARMWRPLIVFLLAVAVVVAVWDTLAGTWGNAVASAVYLVLLILEVFWWPRRQAQLLTNADRACG</sequence>
<accession>A0A653FAK1</accession>
<proteinExistence type="predicted"/>
<dbReference type="EMBL" id="LR589629">
    <property type="protein sequence ID" value="VTP06549.1"/>
    <property type="molecule type" value="Genomic_DNA"/>
</dbReference>
<dbReference type="RefSeq" id="WP_014877588.1">
    <property type="nucleotide sequence ID" value="NZ_CP009495.1"/>
</dbReference>
<dbReference type="KEGG" id="msh:LI98_15600"/>
<evidence type="ECO:0000313" key="1">
    <source>
        <dbReference type="EMBL" id="VTP06549.1"/>
    </source>
</evidence>
<protein>
    <submittedName>
        <fullName evidence="1">Uncharacterized protein</fullName>
    </submittedName>
</protein>
<dbReference type="GeneID" id="93457908"/>
<reference evidence="1" key="1">
    <citation type="submission" date="2019-05" db="EMBL/GenBank/DDBJ databases">
        <authorList>
            <person name="Naeem R."/>
            <person name="Antony C."/>
            <person name="Guan Q."/>
        </authorList>
    </citation>
    <scope>NUCLEOTIDE SEQUENCE</scope>
    <source>
        <strain evidence="1">1</strain>
    </source>
</reference>
<dbReference type="KEGG" id="msn:LI99_15595"/>